<gene>
    <name evidence="11" type="ORF">FEF65_07800</name>
</gene>
<comment type="catalytic activity">
    <reaction evidence="1 10">
        <text>4-hydroxy-4-methyl-2-oxoglutarate = 2 pyruvate</text>
        <dbReference type="Rhea" id="RHEA:22748"/>
        <dbReference type="ChEBI" id="CHEBI:15361"/>
        <dbReference type="ChEBI" id="CHEBI:58276"/>
        <dbReference type="EC" id="4.1.3.17"/>
    </reaction>
</comment>
<evidence type="ECO:0000256" key="2">
    <source>
        <dbReference type="ARBA" id="ARBA00001968"/>
    </source>
</evidence>
<evidence type="ECO:0000256" key="1">
    <source>
        <dbReference type="ARBA" id="ARBA00001342"/>
    </source>
</evidence>
<protein>
    <recommendedName>
        <fullName evidence="10">4-hydroxy-4-methyl-2-oxoglutarate aldolase</fullName>
        <shortName evidence="10">HMG aldolase</shortName>
        <ecNumber evidence="10">4.1.1.112</ecNumber>
        <ecNumber evidence="10">4.1.3.17</ecNumber>
    </recommendedName>
    <alternativeName>
        <fullName evidence="10">Oxaloacetate decarboxylase</fullName>
    </alternativeName>
</protein>
<comment type="caution">
    <text evidence="11">The sequence shown here is derived from an EMBL/GenBank/DDBJ whole genome shotgun (WGS) entry which is preliminary data.</text>
</comment>
<comment type="similarity">
    <text evidence="3 10">Belongs to the class II aldolase/RraA-like family.</text>
</comment>
<evidence type="ECO:0000256" key="6">
    <source>
        <dbReference type="ARBA" id="ARBA00023239"/>
    </source>
</evidence>
<evidence type="ECO:0000256" key="3">
    <source>
        <dbReference type="ARBA" id="ARBA00008621"/>
    </source>
</evidence>
<dbReference type="EC" id="4.1.3.17" evidence="10"/>
<evidence type="ECO:0000256" key="5">
    <source>
        <dbReference type="ARBA" id="ARBA00022723"/>
    </source>
</evidence>
<dbReference type="GO" id="GO:0047443">
    <property type="term" value="F:4-hydroxy-4-methyl-2-oxoglutarate aldolase activity"/>
    <property type="evidence" value="ECO:0007669"/>
    <property type="project" value="UniProtKB-EC"/>
</dbReference>
<comment type="cofactor">
    <cofactor evidence="9">
        <name>Mg(2+)</name>
        <dbReference type="ChEBI" id="CHEBI:18420"/>
    </cofactor>
</comment>
<dbReference type="AlphaFoldDB" id="A0A5R9GTB1"/>
<dbReference type="PANTHER" id="PTHR33254">
    <property type="entry name" value="4-HYDROXY-4-METHYL-2-OXOGLUTARATE ALDOLASE 3-RELATED"/>
    <property type="match status" value="1"/>
</dbReference>
<evidence type="ECO:0000256" key="10">
    <source>
        <dbReference type="RuleBase" id="RU004338"/>
    </source>
</evidence>
<dbReference type="Proteomes" id="UP000306585">
    <property type="component" value="Unassembled WGS sequence"/>
</dbReference>
<organism evidence="11 12">
    <name type="scientific">Mariprofundus erugo</name>
    <dbReference type="NCBI Taxonomy" id="2528639"/>
    <lineage>
        <taxon>Bacteria</taxon>
        <taxon>Pseudomonadati</taxon>
        <taxon>Pseudomonadota</taxon>
        <taxon>Candidatius Mariprofundia</taxon>
        <taxon>Mariprofundales</taxon>
        <taxon>Mariprofundaceae</taxon>
        <taxon>Mariprofundus</taxon>
    </lineage>
</organism>
<feature type="binding site" evidence="9">
    <location>
        <position position="97"/>
    </location>
    <ligand>
        <name>substrate</name>
    </ligand>
</feature>
<sequence length="159" mass="17187">MCFKTTDLYDQYLETVQVAAPLFRDYGGRRRFSGQIVTLKAFEDNTYLKAAFETDGRGKVLVVDSGGSLRCAMMGDVMASLAAEHGWEGVIIHGCIRDSVDVAKVDIGVKALATTPRKTVKRGQGTSGIPLAFADVTFRPGEYLYADEDGIVIASVALL</sequence>
<dbReference type="EMBL" id="VBRY01000006">
    <property type="protein sequence ID" value="TLS67322.1"/>
    <property type="molecule type" value="Genomic_DNA"/>
</dbReference>
<dbReference type="PANTHER" id="PTHR33254:SF4">
    <property type="entry name" value="4-HYDROXY-4-METHYL-2-OXOGLUTARATE ALDOLASE 3-RELATED"/>
    <property type="match status" value="1"/>
</dbReference>
<evidence type="ECO:0000256" key="9">
    <source>
        <dbReference type="PIRSR" id="PIRSR605493-1"/>
    </source>
</evidence>
<evidence type="ECO:0000256" key="7">
    <source>
        <dbReference type="ARBA" id="ARBA00025046"/>
    </source>
</evidence>
<name>A0A5R9GTB1_9PROT</name>
<proteinExistence type="inferred from homology"/>
<comment type="cofactor">
    <cofactor evidence="2 10">
        <name>a divalent metal cation</name>
        <dbReference type="ChEBI" id="CHEBI:60240"/>
    </cofactor>
</comment>
<reference evidence="11 12" key="1">
    <citation type="journal article" date="2019" name="Appl. Environ. Microbiol.">
        <title>Environmental Evidence and Genomic Insight of Iron-oxidizing Bacteria Preference Towards More Corrosion Resistant Stainless Steel at Higher Salinities.</title>
        <authorList>
            <person name="Garrison C.E."/>
            <person name="Price K.A."/>
            <person name="Field E.K."/>
        </authorList>
    </citation>
    <scope>NUCLEOTIDE SEQUENCE [LARGE SCALE GENOMIC DNA]</scope>
    <source>
        <strain evidence="11 12">P3</strain>
    </source>
</reference>
<dbReference type="CDD" id="cd16841">
    <property type="entry name" value="RraA_family"/>
    <property type="match status" value="1"/>
</dbReference>
<dbReference type="GO" id="GO:0046872">
    <property type="term" value="F:metal ion binding"/>
    <property type="evidence" value="ECO:0007669"/>
    <property type="project" value="UniProtKB-KW"/>
</dbReference>
<accession>A0A5R9GTB1</accession>
<dbReference type="GO" id="GO:0008428">
    <property type="term" value="F:ribonuclease inhibitor activity"/>
    <property type="evidence" value="ECO:0007669"/>
    <property type="project" value="InterPro"/>
</dbReference>
<evidence type="ECO:0000313" key="11">
    <source>
        <dbReference type="EMBL" id="TLS67322.1"/>
    </source>
</evidence>
<dbReference type="NCBIfam" id="NF006875">
    <property type="entry name" value="PRK09372.1"/>
    <property type="match status" value="1"/>
</dbReference>
<dbReference type="SUPFAM" id="SSF89562">
    <property type="entry name" value="RraA-like"/>
    <property type="match status" value="1"/>
</dbReference>
<evidence type="ECO:0000313" key="12">
    <source>
        <dbReference type="Proteomes" id="UP000306585"/>
    </source>
</evidence>
<keyword evidence="9" id="KW-0460">Magnesium</keyword>
<dbReference type="Pfam" id="PF03737">
    <property type="entry name" value="RraA-like"/>
    <property type="match status" value="1"/>
</dbReference>
<keyword evidence="12" id="KW-1185">Reference proteome</keyword>
<comment type="subunit">
    <text evidence="4 10">Homotrimer.</text>
</comment>
<dbReference type="Gene3D" id="3.50.30.40">
    <property type="entry name" value="Ribonuclease E inhibitor RraA/RraA-like"/>
    <property type="match status" value="1"/>
</dbReference>
<comment type="function">
    <text evidence="7 10">Catalyzes the aldol cleavage of 4-hydroxy-4-methyl-2-oxoglutarate (HMG) into 2 molecules of pyruvate. Also contains a secondary oxaloacetate (OAA) decarboxylase activity due to the common pyruvate enolate transition state formed following C-C bond cleavage in the retro-aldol and decarboxylation reactions.</text>
</comment>
<dbReference type="RefSeq" id="WP_138239238.1">
    <property type="nucleotide sequence ID" value="NZ_VBRY01000006.1"/>
</dbReference>
<evidence type="ECO:0000256" key="4">
    <source>
        <dbReference type="ARBA" id="ARBA00011233"/>
    </source>
</evidence>
<dbReference type="NCBIfam" id="TIGR01935">
    <property type="entry name" value="NOT-MenG"/>
    <property type="match status" value="1"/>
</dbReference>
<dbReference type="InterPro" id="IPR005493">
    <property type="entry name" value="RraA/RraA-like"/>
</dbReference>
<feature type="binding site" evidence="9">
    <location>
        <position position="98"/>
    </location>
    <ligand>
        <name>Mg(2+)</name>
        <dbReference type="ChEBI" id="CHEBI:18420"/>
    </ligand>
</feature>
<dbReference type="GO" id="GO:0008948">
    <property type="term" value="F:oxaloacetate decarboxylase activity"/>
    <property type="evidence" value="ECO:0007669"/>
    <property type="project" value="UniProtKB-EC"/>
</dbReference>
<evidence type="ECO:0000256" key="8">
    <source>
        <dbReference type="ARBA" id="ARBA00047973"/>
    </source>
</evidence>
<feature type="binding site" evidence="9">
    <location>
        <begin position="75"/>
        <end position="78"/>
    </location>
    <ligand>
        <name>substrate</name>
    </ligand>
</feature>
<keyword evidence="6 10" id="KW-0456">Lyase</keyword>
<dbReference type="InterPro" id="IPR036704">
    <property type="entry name" value="RraA/RraA-like_sf"/>
</dbReference>
<comment type="catalytic activity">
    <reaction evidence="8 10">
        <text>oxaloacetate + H(+) = pyruvate + CO2</text>
        <dbReference type="Rhea" id="RHEA:15641"/>
        <dbReference type="ChEBI" id="CHEBI:15361"/>
        <dbReference type="ChEBI" id="CHEBI:15378"/>
        <dbReference type="ChEBI" id="CHEBI:16452"/>
        <dbReference type="ChEBI" id="CHEBI:16526"/>
        <dbReference type="EC" id="4.1.1.112"/>
    </reaction>
</comment>
<dbReference type="GO" id="GO:0051252">
    <property type="term" value="P:regulation of RNA metabolic process"/>
    <property type="evidence" value="ECO:0007669"/>
    <property type="project" value="InterPro"/>
</dbReference>
<keyword evidence="5 9" id="KW-0479">Metal-binding</keyword>
<dbReference type="EC" id="4.1.1.112" evidence="10"/>
<dbReference type="InterPro" id="IPR010203">
    <property type="entry name" value="RraA"/>
</dbReference>